<accession>A0A7S0GI15</accession>
<dbReference type="AlphaFoldDB" id="A0A7S0GI15"/>
<evidence type="ECO:0000313" key="2">
    <source>
        <dbReference type="EMBL" id="CAD8421544.1"/>
    </source>
</evidence>
<organism evidence="2">
    <name type="scientific">Proboscia inermis</name>
    <dbReference type="NCBI Taxonomy" id="420281"/>
    <lineage>
        <taxon>Eukaryota</taxon>
        <taxon>Sar</taxon>
        <taxon>Stramenopiles</taxon>
        <taxon>Ochrophyta</taxon>
        <taxon>Bacillariophyta</taxon>
        <taxon>Coscinodiscophyceae</taxon>
        <taxon>Rhizosoleniophycidae</taxon>
        <taxon>Rhizosoleniales</taxon>
        <taxon>Rhizosoleniaceae</taxon>
        <taxon>Proboscia</taxon>
    </lineage>
</organism>
<dbReference type="EMBL" id="HBEL01037953">
    <property type="protein sequence ID" value="CAD8421544.1"/>
    <property type="molecule type" value="Transcribed_RNA"/>
</dbReference>
<name>A0A7S0GI15_9STRA</name>
<feature type="chain" id="PRO_5031027396" evidence="1">
    <location>
        <begin position="22"/>
        <end position="215"/>
    </location>
</feature>
<protein>
    <submittedName>
        <fullName evidence="2">Uncharacterized protein</fullName>
    </submittedName>
</protein>
<feature type="signal peptide" evidence="1">
    <location>
        <begin position="1"/>
        <end position="21"/>
    </location>
</feature>
<evidence type="ECO:0000256" key="1">
    <source>
        <dbReference type="SAM" id="SignalP"/>
    </source>
</evidence>
<sequence>MSSSIIRSLIALSIACYGVQSFQSPPTTFTKRNSPLKTSSSTSLSNNLDDGDVVALFGRLGDKAYVPKSEDVQGTAASGYEFGVLQAGRPKWLCTYTERTGQTQGGGSDMVHVPNWIGGLVENDTIENCDSLKNALEGCKFAMPLSAPSGTMTKGKAPPTEEAVAALWKLLGGSDNGALSANSAVDALRAAALRHGSDTDDHLTYAVFAEALKAL</sequence>
<proteinExistence type="predicted"/>
<gene>
    <name evidence="2" type="ORF">PINE0816_LOCUS17698</name>
</gene>
<keyword evidence="1" id="KW-0732">Signal</keyword>
<reference evidence="2" key="1">
    <citation type="submission" date="2021-01" db="EMBL/GenBank/DDBJ databases">
        <authorList>
            <person name="Corre E."/>
            <person name="Pelletier E."/>
            <person name="Niang G."/>
            <person name="Scheremetjew M."/>
            <person name="Finn R."/>
            <person name="Kale V."/>
            <person name="Holt S."/>
            <person name="Cochrane G."/>
            <person name="Meng A."/>
            <person name="Brown T."/>
            <person name="Cohen L."/>
        </authorList>
    </citation>
    <scope>NUCLEOTIDE SEQUENCE</scope>
    <source>
        <strain evidence="2">CCAP1064/1</strain>
    </source>
</reference>